<dbReference type="CDD" id="cd08427">
    <property type="entry name" value="PBP2_LTTR_like_2"/>
    <property type="match status" value="1"/>
</dbReference>
<keyword evidence="7" id="KW-1185">Reference proteome</keyword>
<organism evidence="6 7">
    <name type="scientific">Ralstonia flaminis</name>
    <dbReference type="NCBI Taxonomy" id="3058597"/>
    <lineage>
        <taxon>Bacteria</taxon>
        <taxon>Pseudomonadati</taxon>
        <taxon>Pseudomonadota</taxon>
        <taxon>Betaproteobacteria</taxon>
        <taxon>Burkholderiales</taxon>
        <taxon>Burkholderiaceae</taxon>
        <taxon>Ralstonia</taxon>
    </lineage>
</organism>
<dbReference type="InterPro" id="IPR036390">
    <property type="entry name" value="WH_DNA-bd_sf"/>
</dbReference>
<dbReference type="Gene3D" id="3.40.190.290">
    <property type="match status" value="1"/>
</dbReference>
<dbReference type="RefSeq" id="WP_316680440.1">
    <property type="nucleotide sequence ID" value="NZ_CATZLL010000003.1"/>
</dbReference>
<comment type="caution">
    <text evidence="6">The sequence shown here is derived from an EMBL/GenBank/DDBJ whole genome shotgun (WGS) entry which is preliminary data.</text>
</comment>
<feature type="domain" description="HTH lysR-type" evidence="5">
    <location>
        <begin position="1"/>
        <end position="59"/>
    </location>
</feature>
<dbReference type="PRINTS" id="PR00039">
    <property type="entry name" value="HTHLYSR"/>
</dbReference>
<dbReference type="PROSITE" id="PS50931">
    <property type="entry name" value="HTH_LYSR"/>
    <property type="match status" value="1"/>
</dbReference>
<accession>A0ABN9JGH0</accession>
<dbReference type="Pfam" id="PF03466">
    <property type="entry name" value="LysR_substrate"/>
    <property type="match status" value="1"/>
</dbReference>
<comment type="similarity">
    <text evidence="1">Belongs to the LysR transcriptional regulatory family.</text>
</comment>
<keyword evidence="2" id="KW-0805">Transcription regulation</keyword>
<evidence type="ECO:0000256" key="3">
    <source>
        <dbReference type="ARBA" id="ARBA00023125"/>
    </source>
</evidence>
<dbReference type="InterPro" id="IPR000847">
    <property type="entry name" value="LysR_HTH_N"/>
</dbReference>
<dbReference type="PANTHER" id="PTHR30126">
    <property type="entry name" value="HTH-TYPE TRANSCRIPTIONAL REGULATOR"/>
    <property type="match status" value="1"/>
</dbReference>
<dbReference type="SUPFAM" id="SSF53850">
    <property type="entry name" value="Periplasmic binding protein-like II"/>
    <property type="match status" value="1"/>
</dbReference>
<name>A0ABN9JGH0_9RALS</name>
<dbReference type="EMBL" id="CATZLL010000003">
    <property type="protein sequence ID" value="CAJ0811086.1"/>
    <property type="molecule type" value="Genomic_DNA"/>
</dbReference>
<evidence type="ECO:0000256" key="2">
    <source>
        <dbReference type="ARBA" id="ARBA00023015"/>
    </source>
</evidence>
<evidence type="ECO:0000256" key="1">
    <source>
        <dbReference type="ARBA" id="ARBA00009437"/>
    </source>
</evidence>
<evidence type="ECO:0000313" key="6">
    <source>
        <dbReference type="EMBL" id="CAJ0811086.1"/>
    </source>
</evidence>
<gene>
    <name evidence="6" type="primary">yofA_3</name>
    <name evidence="6" type="ORF">LMG18101_01118</name>
</gene>
<evidence type="ECO:0000256" key="4">
    <source>
        <dbReference type="ARBA" id="ARBA00023163"/>
    </source>
</evidence>
<reference evidence="6 7" key="1">
    <citation type="submission" date="2023-07" db="EMBL/GenBank/DDBJ databases">
        <authorList>
            <person name="Peeters C."/>
        </authorList>
    </citation>
    <scope>NUCLEOTIDE SEQUENCE [LARGE SCALE GENOMIC DNA]</scope>
    <source>
        <strain evidence="6 7">LMG 18101</strain>
    </source>
</reference>
<protein>
    <submittedName>
        <fullName evidence="6">HTH-type transcriptional regulator YofA</fullName>
    </submittedName>
</protein>
<dbReference type="Gene3D" id="1.10.10.10">
    <property type="entry name" value="Winged helix-like DNA-binding domain superfamily/Winged helix DNA-binding domain"/>
    <property type="match status" value="1"/>
</dbReference>
<dbReference type="InterPro" id="IPR005119">
    <property type="entry name" value="LysR_subst-bd"/>
</dbReference>
<keyword evidence="4" id="KW-0804">Transcription</keyword>
<proteinExistence type="inferred from homology"/>
<dbReference type="InterPro" id="IPR036388">
    <property type="entry name" value="WH-like_DNA-bd_sf"/>
</dbReference>
<dbReference type="Proteomes" id="UP001189757">
    <property type="component" value="Unassembled WGS sequence"/>
</dbReference>
<evidence type="ECO:0000313" key="7">
    <source>
        <dbReference type="Proteomes" id="UP001189757"/>
    </source>
</evidence>
<sequence>MSTVRFLRTFVAVARHGSFAAAAERVALTQAAVSLQMRALEAELRRDLFDRSGRTVTLNAHGRALLPQAEHLLSLYDAMRIGDEPQTELAGAVAIGAVVSVMGSLAHAVAGLKQAHKGLDVRLITGKSGELAEQVEAGELDGALVVEHLERLPANLAWHPLYTEPLVVVAGRQTRGRAEEVLRTHPFLRFDRAVRTGALIDRALRKTHMAVNEFIEVNSIEAIVELVRQQVGVTLVPRLRRASWESDPALRVLPMPPQTPVRTVGMIERREHVRHGVIQAVLDALETTLGAAAPKL</sequence>
<dbReference type="SUPFAM" id="SSF46785">
    <property type="entry name" value="Winged helix' DNA-binding domain"/>
    <property type="match status" value="1"/>
</dbReference>
<dbReference type="PANTHER" id="PTHR30126:SF94">
    <property type="entry name" value="LYSR FAMILY TRANSCRIPTIONAL REGULATOR"/>
    <property type="match status" value="1"/>
</dbReference>
<evidence type="ECO:0000259" key="5">
    <source>
        <dbReference type="PROSITE" id="PS50931"/>
    </source>
</evidence>
<keyword evidence="3" id="KW-0238">DNA-binding</keyword>
<dbReference type="Pfam" id="PF00126">
    <property type="entry name" value="HTH_1"/>
    <property type="match status" value="1"/>
</dbReference>